<feature type="domain" description="HTH arsR-type" evidence="4">
    <location>
        <begin position="1"/>
        <end position="88"/>
    </location>
</feature>
<organism evidence="5 6">
    <name type="scientific">Candidatus Zambryskibacteria bacterium RIFCSPLOWO2_12_FULL_39_16</name>
    <dbReference type="NCBI Taxonomy" id="1802775"/>
    <lineage>
        <taxon>Bacteria</taxon>
        <taxon>Candidatus Zambryskiibacteriota</taxon>
    </lineage>
</organism>
<dbReference type="InterPro" id="IPR011991">
    <property type="entry name" value="ArsR-like_HTH"/>
</dbReference>
<dbReference type="EMBL" id="MHWS01000025">
    <property type="protein sequence ID" value="OHB11651.1"/>
    <property type="molecule type" value="Genomic_DNA"/>
</dbReference>
<evidence type="ECO:0000313" key="6">
    <source>
        <dbReference type="Proteomes" id="UP000177276"/>
    </source>
</evidence>
<dbReference type="PRINTS" id="PR00778">
    <property type="entry name" value="HTHARSR"/>
</dbReference>
<dbReference type="AlphaFoldDB" id="A0A1G2UQI8"/>
<dbReference type="NCBIfam" id="NF033788">
    <property type="entry name" value="HTH_metalloreg"/>
    <property type="match status" value="1"/>
</dbReference>
<keyword evidence="1" id="KW-0805">Transcription regulation</keyword>
<dbReference type="PANTHER" id="PTHR43132:SF2">
    <property type="entry name" value="ARSENICAL RESISTANCE OPERON REPRESSOR ARSR-RELATED"/>
    <property type="match status" value="1"/>
</dbReference>
<evidence type="ECO:0000259" key="4">
    <source>
        <dbReference type="PROSITE" id="PS50987"/>
    </source>
</evidence>
<dbReference type="GO" id="GO:0003677">
    <property type="term" value="F:DNA binding"/>
    <property type="evidence" value="ECO:0007669"/>
    <property type="project" value="UniProtKB-KW"/>
</dbReference>
<accession>A0A1G2UQI8</accession>
<evidence type="ECO:0000256" key="2">
    <source>
        <dbReference type="ARBA" id="ARBA00023125"/>
    </source>
</evidence>
<evidence type="ECO:0000256" key="3">
    <source>
        <dbReference type="ARBA" id="ARBA00023163"/>
    </source>
</evidence>
<reference evidence="5 6" key="1">
    <citation type="journal article" date="2016" name="Nat. Commun.">
        <title>Thousands of microbial genomes shed light on interconnected biogeochemical processes in an aquifer system.</title>
        <authorList>
            <person name="Anantharaman K."/>
            <person name="Brown C.T."/>
            <person name="Hug L.A."/>
            <person name="Sharon I."/>
            <person name="Castelle C.J."/>
            <person name="Probst A.J."/>
            <person name="Thomas B.C."/>
            <person name="Singh A."/>
            <person name="Wilkins M.J."/>
            <person name="Karaoz U."/>
            <person name="Brodie E.L."/>
            <person name="Williams K.H."/>
            <person name="Hubbard S.S."/>
            <person name="Banfield J.F."/>
        </authorList>
    </citation>
    <scope>NUCLEOTIDE SEQUENCE [LARGE SCALE GENOMIC DNA]</scope>
</reference>
<dbReference type="PROSITE" id="PS50987">
    <property type="entry name" value="HTH_ARSR_2"/>
    <property type="match status" value="1"/>
</dbReference>
<name>A0A1G2UQI8_9BACT</name>
<dbReference type="PANTHER" id="PTHR43132">
    <property type="entry name" value="ARSENICAL RESISTANCE OPERON REPRESSOR ARSR-RELATED"/>
    <property type="match status" value="1"/>
</dbReference>
<dbReference type="SUPFAM" id="SSF46785">
    <property type="entry name" value="Winged helix' DNA-binding domain"/>
    <property type="match status" value="1"/>
</dbReference>
<dbReference type="InterPro" id="IPR001845">
    <property type="entry name" value="HTH_ArsR_DNA-bd_dom"/>
</dbReference>
<dbReference type="SMART" id="SM00418">
    <property type="entry name" value="HTH_ARSR"/>
    <property type="match status" value="1"/>
</dbReference>
<protein>
    <recommendedName>
        <fullName evidence="4">HTH arsR-type domain-containing protein</fullName>
    </recommendedName>
</protein>
<evidence type="ECO:0000256" key="1">
    <source>
        <dbReference type="ARBA" id="ARBA00023015"/>
    </source>
</evidence>
<keyword evidence="2" id="KW-0238">DNA-binding</keyword>
<dbReference type="InterPro" id="IPR036390">
    <property type="entry name" value="WH_DNA-bd_sf"/>
</dbReference>
<keyword evidence="3" id="KW-0804">Transcription</keyword>
<dbReference type="GO" id="GO:0003700">
    <property type="term" value="F:DNA-binding transcription factor activity"/>
    <property type="evidence" value="ECO:0007669"/>
    <property type="project" value="InterPro"/>
</dbReference>
<sequence>MDEKELEKILKALANRRRLLMLKILKRRKKISMGNMAREIKLSFRSTSKHFSILYVVGLVEKEQDGLTMYYSLSPKLHKIASCVLSII</sequence>
<gene>
    <name evidence="5" type="ORF">A3G46_00360</name>
</gene>
<evidence type="ECO:0000313" key="5">
    <source>
        <dbReference type="EMBL" id="OHB11651.1"/>
    </source>
</evidence>
<comment type="caution">
    <text evidence="5">The sequence shown here is derived from an EMBL/GenBank/DDBJ whole genome shotgun (WGS) entry which is preliminary data.</text>
</comment>
<proteinExistence type="predicted"/>
<dbReference type="CDD" id="cd00090">
    <property type="entry name" value="HTH_ARSR"/>
    <property type="match status" value="1"/>
</dbReference>
<dbReference type="Proteomes" id="UP000177276">
    <property type="component" value="Unassembled WGS sequence"/>
</dbReference>
<dbReference type="Gene3D" id="1.10.10.10">
    <property type="entry name" value="Winged helix-like DNA-binding domain superfamily/Winged helix DNA-binding domain"/>
    <property type="match status" value="1"/>
</dbReference>
<dbReference type="InterPro" id="IPR036388">
    <property type="entry name" value="WH-like_DNA-bd_sf"/>
</dbReference>
<dbReference type="InterPro" id="IPR051011">
    <property type="entry name" value="Metal_resp_trans_reg"/>
</dbReference>